<dbReference type="Proteomes" id="UP000652219">
    <property type="component" value="Unassembled WGS sequence"/>
</dbReference>
<gene>
    <name evidence="2" type="ORF">CSOJ01_02557</name>
</gene>
<feature type="compositionally biased region" description="Basic and acidic residues" evidence="1">
    <location>
        <begin position="172"/>
        <end position="181"/>
    </location>
</feature>
<proteinExistence type="predicted"/>
<accession>A0A8H6JPU8</accession>
<comment type="caution">
    <text evidence="2">The sequence shown here is derived from an EMBL/GenBank/DDBJ whole genome shotgun (WGS) entry which is preliminary data.</text>
</comment>
<feature type="region of interest" description="Disordered" evidence="1">
    <location>
        <begin position="139"/>
        <end position="181"/>
    </location>
</feature>
<organism evidence="2 3">
    <name type="scientific">Colletotrichum sojae</name>
    <dbReference type="NCBI Taxonomy" id="2175907"/>
    <lineage>
        <taxon>Eukaryota</taxon>
        <taxon>Fungi</taxon>
        <taxon>Dikarya</taxon>
        <taxon>Ascomycota</taxon>
        <taxon>Pezizomycotina</taxon>
        <taxon>Sordariomycetes</taxon>
        <taxon>Hypocreomycetidae</taxon>
        <taxon>Glomerellales</taxon>
        <taxon>Glomerellaceae</taxon>
        <taxon>Colletotrichum</taxon>
        <taxon>Colletotrichum orchidearum species complex</taxon>
    </lineage>
</organism>
<feature type="compositionally biased region" description="Basic and acidic residues" evidence="1">
    <location>
        <begin position="17"/>
        <end position="34"/>
    </location>
</feature>
<feature type="compositionally biased region" description="Low complexity" evidence="1">
    <location>
        <begin position="116"/>
        <end position="125"/>
    </location>
</feature>
<dbReference type="AlphaFoldDB" id="A0A8H6JPU8"/>
<dbReference type="EMBL" id="WIGN01000023">
    <property type="protein sequence ID" value="KAF6817137.1"/>
    <property type="molecule type" value="Genomic_DNA"/>
</dbReference>
<name>A0A8H6JPU8_9PEZI</name>
<evidence type="ECO:0000313" key="2">
    <source>
        <dbReference type="EMBL" id="KAF6817137.1"/>
    </source>
</evidence>
<evidence type="ECO:0000256" key="1">
    <source>
        <dbReference type="SAM" id="MobiDB-lite"/>
    </source>
</evidence>
<reference evidence="2 3" key="1">
    <citation type="journal article" date="2020" name="Phytopathology">
        <title>Genome Sequence Resources of Colletotrichum truncatum, C. plurivorum, C. musicola, and C. sojae: Four Species Pathogenic to Soybean (Glycine max).</title>
        <authorList>
            <person name="Rogerio F."/>
            <person name="Boufleur T.R."/>
            <person name="Ciampi-Guillardi M."/>
            <person name="Sukno S.A."/>
            <person name="Thon M.R."/>
            <person name="Massola Junior N.S."/>
            <person name="Baroncelli R."/>
        </authorList>
    </citation>
    <scope>NUCLEOTIDE SEQUENCE [LARGE SCALE GENOMIC DNA]</scope>
    <source>
        <strain evidence="2 3">LFN0009</strain>
    </source>
</reference>
<feature type="region of interest" description="Disordered" evidence="1">
    <location>
        <begin position="100"/>
        <end position="126"/>
    </location>
</feature>
<protein>
    <submittedName>
        <fullName evidence="2">Uncharacterized protein</fullName>
    </submittedName>
</protein>
<sequence>MKPPKATMPPNQRQRRGISEQPHESPDRDRDRESRRQRRGGGDDGDDGGGGRGGDGDRPFTCKGSPSPSTPPATTPAIQLVSDGRWWPTAVVVPVPAYLTVTPPPRVSSQHHNHHQSTTTTSPNPARGLATSALWAGFHPHSGWPKPPPGLTPGLVPVGRRPDSKLTGPTLHLERNDETLK</sequence>
<keyword evidence="3" id="KW-1185">Reference proteome</keyword>
<feature type="region of interest" description="Disordered" evidence="1">
    <location>
        <begin position="1"/>
        <end position="78"/>
    </location>
</feature>
<evidence type="ECO:0000313" key="3">
    <source>
        <dbReference type="Proteomes" id="UP000652219"/>
    </source>
</evidence>